<evidence type="ECO:0000313" key="1">
    <source>
        <dbReference type="EMBL" id="KAI4332185.1"/>
    </source>
</evidence>
<dbReference type="Proteomes" id="UP000828941">
    <property type="component" value="Chromosome 7"/>
</dbReference>
<keyword evidence="2" id="KW-1185">Reference proteome</keyword>
<sequence length="231" mass="26113">MTIERLKQMPYAIGAHLNALLTKETKSKWREQTELGHFLWHTQVFSRYTPLYPRHMGCVSTKERVCQKKSIWSYSFAPQAPKDEGPIESAILDDEFSRIYGLVFLERREGKKEGSARPLVLTRANKNLQELRINLIPRKPFVRQFVKQAAGRKIERVTSVAPFGACFDATTIGKTIAGPAVPVIDLVLHKEGAKWRIYGANSMVDIGKNVVCLGFVDGGKIQELQEDNVLD</sequence>
<evidence type="ECO:0000313" key="2">
    <source>
        <dbReference type="Proteomes" id="UP000828941"/>
    </source>
</evidence>
<reference evidence="1 2" key="1">
    <citation type="journal article" date="2022" name="DNA Res.">
        <title>Chromosomal-level genome assembly of the orchid tree Bauhinia variegata (Leguminosae; Cercidoideae) supports the allotetraploid origin hypothesis of Bauhinia.</title>
        <authorList>
            <person name="Zhong Y."/>
            <person name="Chen Y."/>
            <person name="Zheng D."/>
            <person name="Pang J."/>
            <person name="Liu Y."/>
            <person name="Luo S."/>
            <person name="Meng S."/>
            <person name="Qian L."/>
            <person name="Wei D."/>
            <person name="Dai S."/>
            <person name="Zhou R."/>
        </authorList>
    </citation>
    <scope>NUCLEOTIDE SEQUENCE [LARGE SCALE GENOMIC DNA]</scope>
    <source>
        <strain evidence="1">BV-YZ2020</strain>
    </source>
</reference>
<comment type="caution">
    <text evidence="1">The sequence shown here is derived from an EMBL/GenBank/DDBJ whole genome shotgun (WGS) entry which is preliminary data.</text>
</comment>
<name>A0ACB9N6V3_BAUVA</name>
<proteinExistence type="predicted"/>
<dbReference type="EMBL" id="CM039432">
    <property type="protein sequence ID" value="KAI4332185.1"/>
    <property type="molecule type" value="Genomic_DNA"/>
</dbReference>
<gene>
    <name evidence="1" type="ORF">L6164_017115</name>
</gene>
<organism evidence="1 2">
    <name type="scientific">Bauhinia variegata</name>
    <name type="common">Purple orchid tree</name>
    <name type="synonym">Phanera variegata</name>
    <dbReference type="NCBI Taxonomy" id="167791"/>
    <lineage>
        <taxon>Eukaryota</taxon>
        <taxon>Viridiplantae</taxon>
        <taxon>Streptophyta</taxon>
        <taxon>Embryophyta</taxon>
        <taxon>Tracheophyta</taxon>
        <taxon>Spermatophyta</taxon>
        <taxon>Magnoliopsida</taxon>
        <taxon>eudicotyledons</taxon>
        <taxon>Gunneridae</taxon>
        <taxon>Pentapetalae</taxon>
        <taxon>rosids</taxon>
        <taxon>fabids</taxon>
        <taxon>Fabales</taxon>
        <taxon>Fabaceae</taxon>
        <taxon>Cercidoideae</taxon>
        <taxon>Cercideae</taxon>
        <taxon>Bauhiniinae</taxon>
        <taxon>Bauhinia</taxon>
    </lineage>
</organism>
<protein>
    <submittedName>
        <fullName evidence="1">Uncharacterized protein</fullName>
    </submittedName>
</protein>
<accession>A0ACB9N6V3</accession>